<gene>
    <name evidence="3" type="ORF">SPHINGO391_500128</name>
</gene>
<protein>
    <recommendedName>
        <fullName evidence="5">Acyltransferase</fullName>
    </recommendedName>
</protein>
<keyword evidence="2" id="KW-0808">Transferase</keyword>
<dbReference type="InterPro" id="IPR001451">
    <property type="entry name" value="Hexapep"/>
</dbReference>
<dbReference type="CDD" id="cd04647">
    <property type="entry name" value="LbH_MAT_like"/>
    <property type="match status" value="1"/>
</dbReference>
<evidence type="ECO:0008006" key="5">
    <source>
        <dbReference type="Google" id="ProtNLM"/>
    </source>
</evidence>
<dbReference type="Proteomes" id="UP000326857">
    <property type="component" value="Unassembled WGS sequence"/>
</dbReference>
<dbReference type="InterPro" id="IPR011004">
    <property type="entry name" value="Trimer_LpxA-like_sf"/>
</dbReference>
<evidence type="ECO:0000313" key="3">
    <source>
        <dbReference type="EMBL" id="VVT28077.1"/>
    </source>
</evidence>
<dbReference type="AlphaFoldDB" id="A0A5E8AAC1"/>
<dbReference type="InterPro" id="IPR051159">
    <property type="entry name" value="Hexapeptide_acetyltransf"/>
</dbReference>
<comment type="similarity">
    <text evidence="1">Belongs to the transferase hexapeptide repeat family.</text>
</comment>
<dbReference type="Pfam" id="PF00132">
    <property type="entry name" value="Hexapep"/>
    <property type="match status" value="1"/>
</dbReference>
<evidence type="ECO:0000256" key="2">
    <source>
        <dbReference type="ARBA" id="ARBA00022679"/>
    </source>
</evidence>
<dbReference type="SUPFAM" id="SSF51161">
    <property type="entry name" value="Trimeric LpxA-like enzymes"/>
    <property type="match status" value="1"/>
</dbReference>
<reference evidence="3 4" key="1">
    <citation type="submission" date="2019-09" db="EMBL/GenBank/DDBJ databases">
        <authorList>
            <person name="Dittami M. S."/>
        </authorList>
    </citation>
    <scope>NUCLEOTIDE SEQUENCE [LARGE SCALE GENOMIC DNA]</scope>
    <source>
        <strain evidence="3">SPHINGO391</strain>
    </source>
</reference>
<sequence length="144" mass="15754">MLTKDMLHLITIEEGAFIDPSCTVIDPHRLTLRKGAFVGPEGLIDAGGGVEIGEAVRISYRCTIISLTHHITRSVWRRGVDGDRLRPVLIERGCWVGANVTIYPGVIVREGCVINAGSVVAKSTEAHGLYCPPYAVRIKDLEFE</sequence>
<proteinExistence type="inferred from homology"/>
<dbReference type="EMBL" id="CABVLI010000046">
    <property type="protein sequence ID" value="VVT28077.1"/>
    <property type="molecule type" value="Genomic_DNA"/>
</dbReference>
<dbReference type="GO" id="GO:0008374">
    <property type="term" value="F:O-acyltransferase activity"/>
    <property type="evidence" value="ECO:0007669"/>
    <property type="project" value="TreeGrafter"/>
</dbReference>
<dbReference type="PANTHER" id="PTHR23416:SF23">
    <property type="entry name" value="ACETYLTRANSFERASE C18B11.09C-RELATED"/>
    <property type="match status" value="1"/>
</dbReference>
<dbReference type="RefSeq" id="WP_151991834.1">
    <property type="nucleotide sequence ID" value="NZ_LR701528.1"/>
</dbReference>
<organism evidence="3 4">
    <name type="scientific">Sphingomonas aurantiaca</name>
    <dbReference type="NCBI Taxonomy" id="185949"/>
    <lineage>
        <taxon>Bacteria</taxon>
        <taxon>Pseudomonadati</taxon>
        <taxon>Pseudomonadota</taxon>
        <taxon>Alphaproteobacteria</taxon>
        <taxon>Sphingomonadales</taxon>
        <taxon>Sphingomonadaceae</taxon>
        <taxon>Sphingomonas</taxon>
    </lineage>
</organism>
<dbReference type="Gene3D" id="2.160.10.10">
    <property type="entry name" value="Hexapeptide repeat proteins"/>
    <property type="match status" value="1"/>
</dbReference>
<evidence type="ECO:0000256" key="1">
    <source>
        <dbReference type="ARBA" id="ARBA00007274"/>
    </source>
</evidence>
<evidence type="ECO:0000313" key="4">
    <source>
        <dbReference type="Proteomes" id="UP000326857"/>
    </source>
</evidence>
<name>A0A5E8AAC1_9SPHN</name>
<dbReference type="PANTHER" id="PTHR23416">
    <property type="entry name" value="SIALIC ACID SYNTHASE-RELATED"/>
    <property type="match status" value="1"/>
</dbReference>
<accession>A0A5E8AAC1</accession>